<dbReference type="HAMAP" id="MF_01228">
    <property type="entry name" value="Met_tRNA_synth_type2"/>
    <property type="match status" value="1"/>
</dbReference>
<dbReference type="SUPFAM" id="SSF52374">
    <property type="entry name" value="Nucleotidylyl transferase"/>
    <property type="match status" value="1"/>
</dbReference>
<feature type="short sequence motif" description="'HIGH' region" evidence="8">
    <location>
        <begin position="14"/>
        <end position="24"/>
    </location>
</feature>
<dbReference type="Gene3D" id="2.170.220.10">
    <property type="match status" value="1"/>
</dbReference>
<gene>
    <name evidence="8" type="primary">metG</name>
    <name evidence="11" type="ORF">JD276_05365</name>
</gene>
<dbReference type="GO" id="GO:0004825">
    <property type="term" value="F:methionine-tRNA ligase activity"/>
    <property type="evidence" value="ECO:0007669"/>
    <property type="project" value="UniProtKB-UniRule"/>
</dbReference>
<dbReference type="InterPro" id="IPR023457">
    <property type="entry name" value="Met-tRNA_synth_2"/>
</dbReference>
<feature type="domain" description="Methionyl/Leucyl tRNA synthetase" evidence="9">
    <location>
        <begin position="8"/>
        <end position="369"/>
    </location>
</feature>
<dbReference type="PRINTS" id="PR01041">
    <property type="entry name" value="TRNASYNTHMET"/>
</dbReference>
<comment type="subcellular location">
    <subcellularLocation>
        <location evidence="8">Cytoplasm</location>
    </subcellularLocation>
</comment>
<dbReference type="Gene3D" id="1.10.730.10">
    <property type="entry name" value="Isoleucyl-tRNA Synthetase, Domain 1"/>
    <property type="match status" value="1"/>
</dbReference>
<dbReference type="GO" id="GO:0046872">
    <property type="term" value="F:metal ion binding"/>
    <property type="evidence" value="ECO:0007669"/>
    <property type="project" value="UniProtKB-KW"/>
</dbReference>
<dbReference type="Gene3D" id="3.40.50.620">
    <property type="entry name" value="HUPs"/>
    <property type="match status" value="1"/>
</dbReference>
<feature type="binding site" evidence="8">
    <location>
        <position position="133"/>
    </location>
    <ligand>
        <name>Zn(2+)</name>
        <dbReference type="ChEBI" id="CHEBI:29105"/>
    </ligand>
</feature>
<evidence type="ECO:0000256" key="3">
    <source>
        <dbReference type="ARBA" id="ARBA00022741"/>
    </source>
</evidence>
<dbReference type="FunFam" id="2.170.220.10:FF:000001">
    <property type="entry name" value="methionine--tRNA ligase, mitochondrial"/>
    <property type="match status" value="1"/>
</dbReference>
<keyword evidence="5 8" id="KW-0648">Protein biosynthesis</keyword>
<dbReference type="GO" id="GO:0006431">
    <property type="term" value="P:methionyl-tRNA aminoacylation"/>
    <property type="evidence" value="ECO:0007669"/>
    <property type="project" value="UniProtKB-UniRule"/>
</dbReference>
<evidence type="ECO:0000259" key="10">
    <source>
        <dbReference type="Pfam" id="PF19303"/>
    </source>
</evidence>
<dbReference type="Proteomes" id="UP000608530">
    <property type="component" value="Unassembled WGS sequence"/>
</dbReference>
<dbReference type="PANTHER" id="PTHR43326">
    <property type="entry name" value="METHIONYL-TRNA SYNTHETASE"/>
    <property type="match status" value="1"/>
</dbReference>
<comment type="similarity">
    <text evidence="8">Belongs to the class-I aminoacyl-tRNA synthetase family. MetG type 2A subfamily.</text>
</comment>
<evidence type="ECO:0000259" key="9">
    <source>
        <dbReference type="Pfam" id="PF09334"/>
    </source>
</evidence>
<dbReference type="InterPro" id="IPR014729">
    <property type="entry name" value="Rossmann-like_a/b/a_fold"/>
</dbReference>
<feature type="binding site" evidence="8">
    <location>
        <position position="155"/>
    </location>
    <ligand>
        <name>Zn(2+)</name>
        <dbReference type="ChEBI" id="CHEBI:29105"/>
    </ligand>
</feature>
<dbReference type="InterPro" id="IPR033911">
    <property type="entry name" value="MetRS_core"/>
</dbReference>
<dbReference type="EMBL" id="JAEHOH010000006">
    <property type="protein sequence ID" value="MBK0418462.1"/>
    <property type="molecule type" value="Genomic_DNA"/>
</dbReference>
<comment type="caution">
    <text evidence="8">Lacks conserved residue(s) required for the propagation of feature annotation.</text>
</comment>
<feature type="domain" description="Methionyl-tRNA synthetase anticodon-binding" evidence="10">
    <location>
        <begin position="386"/>
        <end position="527"/>
    </location>
</feature>
<organism evidence="11 12">
    <name type="scientific">Leucobacter chromiisoli</name>
    <dbReference type="NCBI Taxonomy" id="2796471"/>
    <lineage>
        <taxon>Bacteria</taxon>
        <taxon>Bacillati</taxon>
        <taxon>Actinomycetota</taxon>
        <taxon>Actinomycetes</taxon>
        <taxon>Micrococcales</taxon>
        <taxon>Microbacteriaceae</taxon>
        <taxon>Leucobacter</taxon>
    </lineage>
</organism>
<dbReference type="NCBIfam" id="TIGR00398">
    <property type="entry name" value="metG"/>
    <property type="match status" value="1"/>
</dbReference>
<keyword evidence="8" id="KW-0963">Cytoplasm</keyword>
<keyword evidence="12" id="KW-1185">Reference proteome</keyword>
<comment type="cofactor">
    <cofactor evidence="8">
        <name>Zn(2+)</name>
        <dbReference type="ChEBI" id="CHEBI:29105"/>
    </cofactor>
    <text evidence="8">Binds 1 zinc ion per subunit.</text>
</comment>
<keyword evidence="8" id="KW-0479">Metal-binding</keyword>
<keyword evidence="2 8" id="KW-0436">Ligase</keyword>
<dbReference type="SUPFAM" id="SSF47323">
    <property type="entry name" value="Anticodon-binding domain of a subclass of class I aminoacyl-tRNA synthetases"/>
    <property type="match status" value="1"/>
</dbReference>
<feature type="short sequence motif" description="'KMSKS' region" evidence="8">
    <location>
        <begin position="305"/>
        <end position="309"/>
    </location>
</feature>
<evidence type="ECO:0000256" key="8">
    <source>
        <dbReference type="HAMAP-Rule" id="MF_01228"/>
    </source>
</evidence>
<accession>A0A934Q8F3</accession>
<dbReference type="EC" id="6.1.1.10" evidence="8"/>
<dbReference type="Pfam" id="PF09334">
    <property type="entry name" value="tRNA-synt_1g"/>
    <property type="match status" value="1"/>
</dbReference>
<comment type="function">
    <text evidence="1 8">Is required not only for elongation of protein synthesis but also for the initiation of all mRNA translation through initiator tRNA(fMet) aminoacylation.</text>
</comment>
<evidence type="ECO:0000256" key="5">
    <source>
        <dbReference type="ARBA" id="ARBA00022917"/>
    </source>
</evidence>
<evidence type="ECO:0000256" key="7">
    <source>
        <dbReference type="ARBA" id="ARBA00047364"/>
    </source>
</evidence>
<dbReference type="GO" id="GO:0005524">
    <property type="term" value="F:ATP binding"/>
    <property type="evidence" value="ECO:0007669"/>
    <property type="project" value="UniProtKB-UniRule"/>
</dbReference>
<dbReference type="GO" id="GO:0005737">
    <property type="term" value="C:cytoplasm"/>
    <property type="evidence" value="ECO:0007669"/>
    <property type="project" value="UniProtKB-SubCell"/>
</dbReference>
<reference evidence="11" key="1">
    <citation type="submission" date="2020-12" db="EMBL/GenBank/DDBJ databases">
        <title>Leucobacter sp. CAS1, isolated from Chromium sludge.</title>
        <authorList>
            <person name="Xu Z."/>
        </authorList>
    </citation>
    <scope>NUCLEOTIDE SEQUENCE</scope>
    <source>
        <strain evidence="11">CSA1</strain>
    </source>
</reference>
<feature type="binding site" evidence="8">
    <location>
        <position position="158"/>
    </location>
    <ligand>
        <name>Zn(2+)</name>
        <dbReference type="ChEBI" id="CHEBI:29105"/>
    </ligand>
</feature>
<proteinExistence type="inferred from homology"/>
<dbReference type="Pfam" id="PF19303">
    <property type="entry name" value="Anticodon_3"/>
    <property type="match status" value="1"/>
</dbReference>
<keyword evidence="3 8" id="KW-0547">Nucleotide-binding</keyword>
<evidence type="ECO:0000256" key="4">
    <source>
        <dbReference type="ARBA" id="ARBA00022840"/>
    </source>
</evidence>
<dbReference type="CDD" id="cd00814">
    <property type="entry name" value="MetRS_core"/>
    <property type="match status" value="1"/>
</dbReference>
<dbReference type="InterPro" id="IPR014758">
    <property type="entry name" value="Met-tRNA_synth"/>
</dbReference>
<dbReference type="PANTHER" id="PTHR43326:SF1">
    <property type="entry name" value="METHIONINE--TRNA LIGASE, MITOCHONDRIAL"/>
    <property type="match status" value="1"/>
</dbReference>
<keyword evidence="8" id="KW-0862">Zinc</keyword>
<dbReference type="CDD" id="cd07957">
    <property type="entry name" value="Anticodon_Ia_Met"/>
    <property type="match status" value="1"/>
</dbReference>
<comment type="caution">
    <text evidence="11">The sequence shown here is derived from an EMBL/GenBank/DDBJ whole genome shotgun (WGS) entry which is preliminary data.</text>
</comment>
<evidence type="ECO:0000256" key="6">
    <source>
        <dbReference type="ARBA" id="ARBA00023146"/>
    </source>
</evidence>
<comment type="catalytic activity">
    <reaction evidence="7 8">
        <text>tRNA(Met) + L-methionine + ATP = L-methionyl-tRNA(Met) + AMP + diphosphate</text>
        <dbReference type="Rhea" id="RHEA:13481"/>
        <dbReference type="Rhea" id="RHEA-COMP:9667"/>
        <dbReference type="Rhea" id="RHEA-COMP:9698"/>
        <dbReference type="ChEBI" id="CHEBI:30616"/>
        <dbReference type="ChEBI" id="CHEBI:33019"/>
        <dbReference type="ChEBI" id="CHEBI:57844"/>
        <dbReference type="ChEBI" id="CHEBI:78442"/>
        <dbReference type="ChEBI" id="CHEBI:78530"/>
        <dbReference type="ChEBI" id="CHEBI:456215"/>
        <dbReference type="EC" id="6.1.1.10"/>
    </reaction>
</comment>
<dbReference type="AlphaFoldDB" id="A0A934Q8F3"/>
<feature type="binding site" evidence="8">
    <location>
        <position position="130"/>
    </location>
    <ligand>
        <name>Zn(2+)</name>
        <dbReference type="ChEBI" id="CHEBI:29105"/>
    </ligand>
</feature>
<sequence length="538" mass="59506">MAKPSSFFITTPIFYVNDAPHIGHAYTEVAADVLARWHRQAGDDTWFLTGTDEHGQKILRTATANGATPQEWADRLVEQEWKPLLDTIDISNDDFIRTTDERHESGVARFLQRLYDEGHIYAGEFEALYCVGCEEFKPKSEIVDGEGAFEGEKVCAIHSKPLELLQEKNYFFKMSAFQERLLSFYDEHPEFIQPASARNEVIAFVQQGLEDLSISRTSFDWGVPIPWDASHVTYVWFDALLNYVTAIGYGQDDEEFARRWPATHIVGKDILRFHAVIWPAMLMAAGIEAPRRVFAHGWLLVGGEKMSKSKLTGIAPNEITDTFGSDAFRYYFMRAVSFGHDGSFSWEDLSARYQAELANGFGNLASRVLAMNKKYFGARVPAPSVDAGAEADAAIRELAASVAGRADERIEALAVHEAIAAVWELVDALNGYITEQEPWALAKDPARRDRLAAVLYTATEGLRVLAELLSPVIPQATAKLWTALGAEAALGALSEQPIREAGAWGRLPAGTEQQPLAVLFPRIETDGADAKTTGGAAK</sequence>
<dbReference type="InterPro" id="IPR041872">
    <property type="entry name" value="Anticodon_Met"/>
</dbReference>
<dbReference type="RefSeq" id="WP_200114599.1">
    <property type="nucleotide sequence ID" value="NZ_JAEHOH010000006.1"/>
</dbReference>
<evidence type="ECO:0000313" key="11">
    <source>
        <dbReference type="EMBL" id="MBK0418462.1"/>
    </source>
</evidence>
<dbReference type="InterPro" id="IPR015413">
    <property type="entry name" value="Methionyl/Leucyl_tRNA_Synth"/>
</dbReference>
<keyword evidence="4 8" id="KW-0067">ATP-binding</keyword>
<name>A0A934Q8F3_9MICO</name>
<dbReference type="NCBIfam" id="NF008900">
    <property type="entry name" value="PRK12267.1"/>
    <property type="match status" value="1"/>
</dbReference>
<dbReference type="InterPro" id="IPR009080">
    <property type="entry name" value="tRNAsynth_Ia_anticodon-bd"/>
</dbReference>
<evidence type="ECO:0000313" key="12">
    <source>
        <dbReference type="Proteomes" id="UP000608530"/>
    </source>
</evidence>
<evidence type="ECO:0000256" key="1">
    <source>
        <dbReference type="ARBA" id="ARBA00003314"/>
    </source>
</evidence>
<evidence type="ECO:0000256" key="2">
    <source>
        <dbReference type="ARBA" id="ARBA00022598"/>
    </source>
</evidence>
<keyword evidence="6 8" id="KW-0030">Aminoacyl-tRNA synthetase</keyword>
<protein>
    <recommendedName>
        <fullName evidence="8">Methionine--tRNA ligase</fullName>
        <ecNumber evidence="8">6.1.1.10</ecNumber>
    </recommendedName>
    <alternativeName>
        <fullName evidence="8">Methionyl-tRNA synthetase</fullName>
        <shortName evidence="8">MetRS</shortName>
    </alternativeName>
</protein>
<comment type="subunit">
    <text evidence="8">Monomer.</text>
</comment>